<keyword evidence="1" id="KW-1133">Transmembrane helix</keyword>
<evidence type="ECO:0000313" key="2">
    <source>
        <dbReference type="EMBL" id="MCK8140534.1"/>
    </source>
</evidence>
<feature type="transmembrane region" description="Helical" evidence="1">
    <location>
        <begin position="6"/>
        <end position="27"/>
    </location>
</feature>
<evidence type="ECO:0000313" key="3">
    <source>
        <dbReference type="Proteomes" id="UP001139260"/>
    </source>
</evidence>
<organism evidence="2 3">
    <name type="scientific">Flavobacterium pygoscelis</name>
    <dbReference type="NCBI Taxonomy" id="2893176"/>
    <lineage>
        <taxon>Bacteria</taxon>
        <taxon>Pseudomonadati</taxon>
        <taxon>Bacteroidota</taxon>
        <taxon>Flavobacteriia</taxon>
        <taxon>Flavobacteriales</taxon>
        <taxon>Flavobacteriaceae</taxon>
        <taxon>Flavobacterium</taxon>
    </lineage>
</organism>
<dbReference type="AlphaFoldDB" id="A0A9X1XP69"/>
<dbReference type="EMBL" id="JALNUB010000001">
    <property type="protein sequence ID" value="MCK8140534.1"/>
    <property type="molecule type" value="Genomic_DNA"/>
</dbReference>
<protein>
    <submittedName>
        <fullName evidence="2">Uncharacterized protein</fullName>
    </submittedName>
</protein>
<keyword evidence="1" id="KW-0812">Transmembrane</keyword>
<evidence type="ECO:0000256" key="1">
    <source>
        <dbReference type="SAM" id="Phobius"/>
    </source>
</evidence>
<dbReference type="RefSeq" id="WP_248427300.1">
    <property type="nucleotide sequence ID" value="NZ_JALNUB010000001.1"/>
</dbReference>
<feature type="transmembrane region" description="Helical" evidence="1">
    <location>
        <begin position="70"/>
        <end position="93"/>
    </location>
</feature>
<sequence length="104" mass="11782">MNMYFIAFLILIIPLLLQIIVGTMAIIKVIKWNFDLICIITMFSQIGLIFLTVNRIAIENQNVKCGMPQVAIIILGITFLITLLITIGIQILIRKLIARKAKLK</sequence>
<keyword evidence="1" id="KW-0472">Membrane</keyword>
<feature type="transmembrane region" description="Helical" evidence="1">
    <location>
        <begin position="34"/>
        <end position="58"/>
    </location>
</feature>
<dbReference type="Proteomes" id="UP001139260">
    <property type="component" value="Unassembled WGS sequence"/>
</dbReference>
<accession>A0A9X1XP69</accession>
<reference evidence="2" key="1">
    <citation type="submission" date="2022-04" db="EMBL/GenBank/DDBJ databases">
        <title>Flavobacterium pygoscelis sp. nov. isolated from Chinstrap chick (Pygoscelis antarcticus).</title>
        <authorList>
            <person name="Irgang R."/>
            <person name="Poblete-Morales M."/>
            <person name="Avendano-Herrera R."/>
        </authorList>
    </citation>
    <scope>NUCLEOTIDE SEQUENCE</scope>
    <source>
        <strain evidence="2">I-SCBP12n</strain>
    </source>
</reference>
<proteinExistence type="predicted"/>
<keyword evidence="3" id="KW-1185">Reference proteome</keyword>
<comment type="caution">
    <text evidence="2">The sequence shown here is derived from an EMBL/GenBank/DDBJ whole genome shotgun (WGS) entry which is preliminary data.</text>
</comment>
<name>A0A9X1XP69_9FLAO</name>
<gene>
    <name evidence="2" type="ORF">MW871_01375</name>
</gene>